<dbReference type="EMBL" id="MOMC01000144">
    <property type="protein sequence ID" value="ONH21833.1"/>
    <property type="molecule type" value="Genomic_DNA"/>
</dbReference>
<keyword evidence="2" id="KW-1185">Reference proteome</keyword>
<evidence type="ECO:0000313" key="1">
    <source>
        <dbReference type="EMBL" id="ONH21833.1"/>
    </source>
</evidence>
<dbReference type="AlphaFoldDB" id="A0A1V2HYY8"/>
<comment type="caution">
    <text evidence="1">The sequence shown here is derived from an EMBL/GenBank/DDBJ whole genome shotgun (WGS) entry which is preliminary data.</text>
</comment>
<organism evidence="1 2">
    <name type="scientific">Pseudofrankia asymbiotica</name>
    <dbReference type="NCBI Taxonomy" id="1834516"/>
    <lineage>
        <taxon>Bacteria</taxon>
        <taxon>Bacillati</taxon>
        <taxon>Actinomycetota</taxon>
        <taxon>Actinomycetes</taxon>
        <taxon>Frankiales</taxon>
        <taxon>Frankiaceae</taxon>
        <taxon>Pseudofrankia</taxon>
    </lineage>
</organism>
<proteinExistence type="predicted"/>
<accession>A0A1V2HYY8</accession>
<dbReference type="Proteomes" id="UP000188929">
    <property type="component" value="Unassembled WGS sequence"/>
</dbReference>
<reference evidence="2" key="1">
    <citation type="submission" date="2016-10" db="EMBL/GenBank/DDBJ databases">
        <title>Frankia sp. NRRL B-16386 Genome sequencing.</title>
        <authorList>
            <person name="Ghodhbane-Gtari F."/>
            <person name="Swanson E."/>
            <person name="Gueddou A."/>
            <person name="Hezbri K."/>
            <person name="Ktari K."/>
            <person name="Nouioui I."/>
            <person name="Morris K."/>
            <person name="Simpson S."/>
            <person name="Abebe-Akele F."/>
            <person name="Thomas K."/>
            <person name="Gtari M."/>
            <person name="Tisa L.S."/>
        </authorList>
    </citation>
    <scope>NUCLEOTIDE SEQUENCE [LARGE SCALE GENOMIC DNA]</scope>
    <source>
        <strain evidence="2">NRRL B-16386</strain>
    </source>
</reference>
<protein>
    <submittedName>
        <fullName evidence="1">Uncharacterized protein</fullName>
    </submittedName>
</protein>
<dbReference type="STRING" id="1834516.BL253_37710"/>
<dbReference type="RefSeq" id="WP_241835535.1">
    <property type="nucleotide sequence ID" value="NZ_MOMC01000144.1"/>
</dbReference>
<sequence>MDMMIDVDGGAGGLVTVALDAYPLPAKDGVLLGQRSAECGGETGLAFVPSYPYPPDGVAWSLAANGKAWALVVCPRLVSPARSMLALVVARLLADQRAALTDRFSPVITCGTRPRFSQDSGYVAIPHLVSVVATDAVQLRVVWEVSDRSKVPGWLESLRPSGSASTEAVAVAA</sequence>
<name>A0A1V2HYY8_9ACTN</name>
<evidence type="ECO:0000313" key="2">
    <source>
        <dbReference type="Proteomes" id="UP000188929"/>
    </source>
</evidence>
<gene>
    <name evidence="1" type="ORF">BL253_37710</name>
</gene>